<organism evidence="1 2">
    <name type="scientific">Parasponia andersonii</name>
    <name type="common">Sponia andersonii</name>
    <dbReference type="NCBI Taxonomy" id="3476"/>
    <lineage>
        <taxon>Eukaryota</taxon>
        <taxon>Viridiplantae</taxon>
        <taxon>Streptophyta</taxon>
        <taxon>Embryophyta</taxon>
        <taxon>Tracheophyta</taxon>
        <taxon>Spermatophyta</taxon>
        <taxon>Magnoliopsida</taxon>
        <taxon>eudicotyledons</taxon>
        <taxon>Gunneridae</taxon>
        <taxon>Pentapetalae</taxon>
        <taxon>rosids</taxon>
        <taxon>fabids</taxon>
        <taxon>Rosales</taxon>
        <taxon>Cannabaceae</taxon>
        <taxon>Parasponia</taxon>
    </lineage>
</organism>
<dbReference type="Proteomes" id="UP000237105">
    <property type="component" value="Unassembled WGS sequence"/>
</dbReference>
<reference evidence="2" key="1">
    <citation type="submission" date="2016-06" db="EMBL/GenBank/DDBJ databases">
        <title>Parallel loss of symbiosis genes in relatives of nitrogen-fixing non-legume Parasponia.</title>
        <authorList>
            <person name="Van Velzen R."/>
            <person name="Holmer R."/>
            <person name="Bu F."/>
            <person name="Rutten L."/>
            <person name="Van Zeijl A."/>
            <person name="Liu W."/>
            <person name="Santuari L."/>
            <person name="Cao Q."/>
            <person name="Sharma T."/>
            <person name="Shen D."/>
            <person name="Roswanjaya Y."/>
            <person name="Wardhani T."/>
            <person name="Kalhor M.S."/>
            <person name="Jansen J."/>
            <person name="Van den Hoogen J."/>
            <person name="Gungor B."/>
            <person name="Hartog M."/>
            <person name="Hontelez J."/>
            <person name="Verver J."/>
            <person name="Yang W.-C."/>
            <person name="Schijlen E."/>
            <person name="Repin R."/>
            <person name="Schilthuizen M."/>
            <person name="Schranz E."/>
            <person name="Heidstra R."/>
            <person name="Miyata K."/>
            <person name="Fedorova E."/>
            <person name="Kohlen W."/>
            <person name="Bisseling T."/>
            <person name="Smit S."/>
            <person name="Geurts R."/>
        </authorList>
    </citation>
    <scope>NUCLEOTIDE SEQUENCE [LARGE SCALE GENOMIC DNA]</scope>
    <source>
        <strain evidence="2">cv. WU1-14</strain>
    </source>
</reference>
<gene>
    <name evidence="1" type="ORF">PanWU01x14_258110</name>
</gene>
<sequence>MKPHIIEVKTNGGRRQLLDRKTLRLALILEPSIMATGVRLPARAIGFSSSSFENDMADASGKGAGSGVSAPVCVKMSNLGVIKAILRIVDP</sequence>
<accession>A0A2P5B9S7</accession>
<comment type="caution">
    <text evidence="1">The sequence shown here is derived from an EMBL/GenBank/DDBJ whole genome shotgun (WGS) entry which is preliminary data.</text>
</comment>
<name>A0A2P5B9S7_PARAD</name>
<evidence type="ECO:0000313" key="1">
    <source>
        <dbReference type="EMBL" id="PON45541.1"/>
    </source>
</evidence>
<evidence type="ECO:0000313" key="2">
    <source>
        <dbReference type="Proteomes" id="UP000237105"/>
    </source>
</evidence>
<dbReference type="AlphaFoldDB" id="A0A2P5B9S7"/>
<protein>
    <submittedName>
        <fullName evidence="1">Uncharacterized protein</fullName>
    </submittedName>
</protein>
<proteinExistence type="predicted"/>
<dbReference type="EMBL" id="JXTB01000328">
    <property type="protein sequence ID" value="PON45541.1"/>
    <property type="molecule type" value="Genomic_DNA"/>
</dbReference>
<keyword evidence="2" id="KW-1185">Reference proteome</keyword>